<feature type="transmembrane region" description="Helical" evidence="5">
    <location>
        <begin position="244"/>
        <end position="268"/>
    </location>
</feature>
<feature type="transmembrane region" description="Helical" evidence="5">
    <location>
        <begin position="518"/>
        <end position="536"/>
    </location>
</feature>
<accession>A0ABD0SYR8</accession>
<feature type="transmembrane region" description="Helical" evidence="5">
    <location>
        <begin position="400"/>
        <end position="421"/>
    </location>
</feature>
<feature type="transmembrane region" description="Helical" evidence="5">
    <location>
        <begin position="367"/>
        <end position="388"/>
    </location>
</feature>
<dbReference type="InterPro" id="IPR005828">
    <property type="entry name" value="MFS_sugar_transport-like"/>
</dbReference>
<evidence type="ECO:0000256" key="1">
    <source>
        <dbReference type="ARBA" id="ARBA00004141"/>
    </source>
</evidence>
<dbReference type="InterPro" id="IPR036259">
    <property type="entry name" value="MFS_trans_sf"/>
</dbReference>
<dbReference type="InterPro" id="IPR005829">
    <property type="entry name" value="Sugar_transporter_CS"/>
</dbReference>
<protein>
    <recommendedName>
        <fullName evidence="6">Major facilitator superfamily (MFS) profile domain-containing protein</fullName>
    </recommendedName>
</protein>
<comment type="caution">
    <text evidence="7">The sequence shown here is derived from an EMBL/GenBank/DDBJ whole genome shotgun (WGS) entry which is preliminary data.</text>
</comment>
<name>A0ABD0SYR8_LOXSC</name>
<evidence type="ECO:0000313" key="8">
    <source>
        <dbReference type="Proteomes" id="UP001549921"/>
    </source>
</evidence>
<feature type="transmembrane region" description="Helical" evidence="5">
    <location>
        <begin position="274"/>
        <end position="292"/>
    </location>
</feature>
<dbReference type="Proteomes" id="UP001549921">
    <property type="component" value="Unassembled WGS sequence"/>
</dbReference>
<evidence type="ECO:0000256" key="3">
    <source>
        <dbReference type="ARBA" id="ARBA00022989"/>
    </source>
</evidence>
<dbReference type="PANTHER" id="PTHR24064">
    <property type="entry name" value="SOLUTE CARRIER FAMILY 22 MEMBER"/>
    <property type="match status" value="1"/>
</dbReference>
<evidence type="ECO:0000256" key="2">
    <source>
        <dbReference type="ARBA" id="ARBA00022692"/>
    </source>
</evidence>
<organism evidence="7 8">
    <name type="scientific">Loxostege sticticalis</name>
    <name type="common">Beet webworm moth</name>
    <dbReference type="NCBI Taxonomy" id="481309"/>
    <lineage>
        <taxon>Eukaryota</taxon>
        <taxon>Metazoa</taxon>
        <taxon>Ecdysozoa</taxon>
        <taxon>Arthropoda</taxon>
        <taxon>Hexapoda</taxon>
        <taxon>Insecta</taxon>
        <taxon>Pterygota</taxon>
        <taxon>Neoptera</taxon>
        <taxon>Endopterygota</taxon>
        <taxon>Lepidoptera</taxon>
        <taxon>Glossata</taxon>
        <taxon>Ditrysia</taxon>
        <taxon>Pyraloidea</taxon>
        <taxon>Crambidae</taxon>
        <taxon>Pyraustinae</taxon>
        <taxon>Loxostege</taxon>
    </lineage>
</organism>
<comment type="subcellular location">
    <subcellularLocation>
        <location evidence="1">Membrane</location>
        <topology evidence="1">Multi-pass membrane protein</topology>
    </subcellularLocation>
</comment>
<feature type="transmembrane region" description="Helical" evidence="5">
    <location>
        <begin position="489"/>
        <end position="506"/>
    </location>
</feature>
<dbReference type="EMBL" id="JBEDNZ010000013">
    <property type="protein sequence ID" value="KAL0830919.1"/>
    <property type="molecule type" value="Genomic_DNA"/>
</dbReference>
<evidence type="ECO:0000313" key="7">
    <source>
        <dbReference type="EMBL" id="KAL0830919.1"/>
    </source>
</evidence>
<proteinExistence type="predicted"/>
<sequence length="565" mass="63549">MANTDGEKVDASKFLRKDSAPDTLNFDQILQEEVGQFGWFQVRNIILAMTAVIFLVWGNNSYVFTAARIPTRCVVPECDLEVPEFTPEWLLNAVPGTSLDSFDNCKRFGNASAATFEEGSCPAAWFDQDKLQNCERHLYQNTDTIVYDFDLACNEWLRTMVGSIRLSATIFSQIITGLISDRWGRRTALVFNAFNAAWIGILRSFSNGYIIFVIGEFVSSTLGSATFQSSHILAMELVSPKNRVFVGACLNTCGSLGLMSLGLIAWAVPYWRHLTLALYTPQLLTISYLWLMNESVRWYISKGRYEDTERVLKNIAKANKKHISDKSLEVLRKKTEEVKRNQEESQEREPRQKEPSMIKLLFQYKPILCRCIITPLLWITHTLVFHGLTINAVDISRSKYVNYIAVAVAQIPGYWISLLLLDKIGRKPVLIASYWICAICQMVFIFLPKNQYVASLTVYMVGACSSGGILSSLYIYTAELYPTSHRHRLFAFSCMVGRFGGILAPLTPALGALVWEQFPFALFAGCACAAGMLVLLTPETRGVRLPDTMREAADLGKKNNYTSPT</sequence>
<keyword evidence="4 5" id="KW-0472">Membrane</keyword>
<reference evidence="7 8" key="1">
    <citation type="submission" date="2024-06" db="EMBL/GenBank/DDBJ databases">
        <title>A chromosome-level genome assembly of beet webworm, Loxostege sticticalis.</title>
        <authorList>
            <person name="Zhang Y."/>
        </authorList>
    </citation>
    <scope>NUCLEOTIDE SEQUENCE [LARGE SCALE GENOMIC DNA]</scope>
    <source>
        <strain evidence="7">AQ028</strain>
        <tissue evidence="7">Male pupae</tissue>
    </source>
</reference>
<dbReference type="InterPro" id="IPR020846">
    <property type="entry name" value="MFS_dom"/>
</dbReference>
<feature type="transmembrane region" description="Helical" evidence="5">
    <location>
        <begin position="453"/>
        <end position="477"/>
    </location>
</feature>
<gene>
    <name evidence="7" type="ORF">ABMA28_003001</name>
</gene>
<feature type="domain" description="Major facilitator superfamily (MFS) profile" evidence="6">
    <location>
        <begin position="89"/>
        <end position="542"/>
    </location>
</feature>
<evidence type="ECO:0000256" key="5">
    <source>
        <dbReference type="SAM" id="Phobius"/>
    </source>
</evidence>
<evidence type="ECO:0000259" key="6">
    <source>
        <dbReference type="PROSITE" id="PS50850"/>
    </source>
</evidence>
<dbReference type="Gene3D" id="1.20.1250.20">
    <property type="entry name" value="MFS general substrate transporter like domains"/>
    <property type="match status" value="1"/>
</dbReference>
<evidence type="ECO:0000256" key="4">
    <source>
        <dbReference type="ARBA" id="ARBA00023136"/>
    </source>
</evidence>
<dbReference type="AlphaFoldDB" id="A0ABD0SYR8"/>
<dbReference type="SUPFAM" id="SSF103473">
    <property type="entry name" value="MFS general substrate transporter"/>
    <property type="match status" value="1"/>
</dbReference>
<keyword evidence="2 5" id="KW-0812">Transmembrane</keyword>
<feature type="transmembrane region" description="Helical" evidence="5">
    <location>
        <begin position="428"/>
        <end position="447"/>
    </location>
</feature>
<feature type="transmembrane region" description="Helical" evidence="5">
    <location>
        <begin position="40"/>
        <end position="58"/>
    </location>
</feature>
<dbReference type="GO" id="GO:0016020">
    <property type="term" value="C:membrane"/>
    <property type="evidence" value="ECO:0007669"/>
    <property type="project" value="UniProtKB-SubCell"/>
</dbReference>
<dbReference type="PROSITE" id="PS50850">
    <property type="entry name" value="MFS"/>
    <property type="match status" value="1"/>
</dbReference>
<dbReference type="PROSITE" id="PS00216">
    <property type="entry name" value="SUGAR_TRANSPORT_1"/>
    <property type="match status" value="2"/>
</dbReference>
<dbReference type="Pfam" id="PF00083">
    <property type="entry name" value="Sugar_tr"/>
    <property type="match status" value="1"/>
</dbReference>
<keyword evidence="3 5" id="KW-1133">Transmembrane helix</keyword>